<evidence type="ECO:0000313" key="1">
    <source>
        <dbReference type="EMBL" id="CAG8681526.1"/>
    </source>
</evidence>
<proteinExistence type="predicted"/>
<protein>
    <submittedName>
        <fullName evidence="1">13390_t:CDS:1</fullName>
    </submittedName>
</protein>
<keyword evidence="2" id="KW-1185">Reference proteome</keyword>
<dbReference type="AlphaFoldDB" id="A0A9N9EKL6"/>
<organism evidence="1 2">
    <name type="scientific">Racocetra fulgida</name>
    <dbReference type="NCBI Taxonomy" id="60492"/>
    <lineage>
        <taxon>Eukaryota</taxon>
        <taxon>Fungi</taxon>
        <taxon>Fungi incertae sedis</taxon>
        <taxon>Mucoromycota</taxon>
        <taxon>Glomeromycotina</taxon>
        <taxon>Glomeromycetes</taxon>
        <taxon>Diversisporales</taxon>
        <taxon>Gigasporaceae</taxon>
        <taxon>Racocetra</taxon>
    </lineage>
</organism>
<dbReference type="Proteomes" id="UP000789396">
    <property type="component" value="Unassembled WGS sequence"/>
</dbReference>
<feature type="non-terminal residue" evidence="1">
    <location>
        <position position="1"/>
    </location>
</feature>
<name>A0A9N9EKL6_9GLOM</name>
<reference evidence="1" key="1">
    <citation type="submission" date="2021-06" db="EMBL/GenBank/DDBJ databases">
        <authorList>
            <person name="Kallberg Y."/>
            <person name="Tangrot J."/>
            <person name="Rosling A."/>
        </authorList>
    </citation>
    <scope>NUCLEOTIDE SEQUENCE</scope>
    <source>
        <strain evidence="1">IN212</strain>
    </source>
</reference>
<feature type="non-terminal residue" evidence="1">
    <location>
        <position position="63"/>
    </location>
</feature>
<dbReference type="EMBL" id="CAJVPZ010017633">
    <property type="protein sequence ID" value="CAG8681526.1"/>
    <property type="molecule type" value="Genomic_DNA"/>
</dbReference>
<evidence type="ECO:0000313" key="2">
    <source>
        <dbReference type="Proteomes" id="UP000789396"/>
    </source>
</evidence>
<sequence length="63" mass="7388">ELNNSDIIELDEDSIIEDIDLNENNLENEFILAMNNFTKIINENETTQFKRVLIDFSNNIDNI</sequence>
<accession>A0A9N9EKL6</accession>
<comment type="caution">
    <text evidence="1">The sequence shown here is derived from an EMBL/GenBank/DDBJ whole genome shotgun (WGS) entry which is preliminary data.</text>
</comment>
<gene>
    <name evidence="1" type="ORF">RFULGI_LOCUS9633</name>
</gene>